<dbReference type="RefSeq" id="WP_328856108.1">
    <property type="nucleotide sequence ID" value="NZ_CP108021.1"/>
</dbReference>
<dbReference type="InterPro" id="IPR002577">
    <property type="entry name" value="HTH_HxlR"/>
</dbReference>
<proteinExistence type="predicted"/>
<dbReference type="PANTHER" id="PTHR33204">
    <property type="entry name" value="TRANSCRIPTIONAL REGULATOR, MARR FAMILY"/>
    <property type="match status" value="1"/>
</dbReference>
<dbReference type="SUPFAM" id="SSF46785">
    <property type="entry name" value="Winged helix' DNA-binding domain"/>
    <property type="match status" value="1"/>
</dbReference>
<evidence type="ECO:0000256" key="2">
    <source>
        <dbReference type="ARBA" id="ARBA00023125"/>
    </source>
</evidence>
<protein>
    <submittedName>
        <fullName evidence="5">Helix-turn-helix transcriptional regulator</fullName>
    </submittedName>
</protein>
<evidence type="ECO:0000256" key="1">
    <source>
        <dbReference type="ARBA" id="ARBA00023015"/>
    </source>
</evidence>
<gene>
    <name evidence="5" type="ORF">OG579_11970</name>
</gene>
<evidence type="ECO:0000256" key="3">
    <source>
        <dbReference type="ARBA" id="ARBA00023163"/>
    </source>
</evidence>
<dbReference type="EMBL" id="CP108021">
    <property type="protein sequence ID" value="WUM18470.1"/>
    <property type="molecule type" value="Genomic_DNA"/>
</dbReference>
<dbReference type="InterPro" id="IPR036390">
    <property type="entry name" value="WH_DNA-bd_sf"/>
</dbReference>
<reference evidence="5 6" key="1">
    <citation type="submission" date="2022-10" db="EMBL/GenBank/DDBJ databases">
        <title>The complete genomes of actinobacterial strains from the NBC collection.</title>
        <authorList>
            <person name="Joergensen T.S."/>
            <person name="Alvarez Arevalo M."/>
            <person name="Sterndorff E.B."/>
            <person name="Faurdal D."/>
            <person name="Vuksanovic O."/>
            <person name="Mourched A.-S."/>
            <person name="Charusanti P."/>
            <person name="Shaw S."/>
            <person name="Blin K."/>
            <person name="Weber T."/>
        </authorList>
    </citation>
    <scope>NUCLEOTIDE SEQUENCE [LARGE SCALE GENOMIC DNA]</scope>
    <source>
        <strain evidence="5 6">NBC_00319</strain>
    </source>
</reference>
<accession>A0AAU4JXG1</accession>
<dbReference type="AlphaFoldDB" id="A0AAU4JXG1"/>
<keyword evidence="2" id="KW-0238">DNA-binding</keyword>
<organism evidence="5 6">
    <name type="scientific">Williamsia herbipolensis</name>
    <dbReference type="NCBI Taxonomy" id="1603258"/>
    <lineage>
        <taxon>Bacteria</taxon>
        <taxon>Bacillati</taxon>
        <taxon>Actinomycetota</taxon>
        <taxon>Actinomycetes</taxon>
        <taxon>Mycobacteriales</taxon>
        <taxon>Nocardiaceae</taxon>
        <taxon>Williamsia</taxon>
    </lineage>
</organism>
<dbReference type="PROSITE" id="PS51118">
    <property type="entry name" value="HTH_HXLR"/>
    <property type="match status" value="1"/>
</dbReference>
<keyword evidence="6" id="KW-1185">Reference proteome</keyword>
<evidence type="ECO:0000259" key="4">
    <source>
        <dbReference type="PROSITE" id="PS51118"/>
    </source>
</evidence>
<dbReference type="GO" id="GO:0003677">
    <property type="term" value="F:DNA binding"/>
    <property type="evidence" value="ECO:0007669"/>
    <property type="project" value="UniProtKB-KW"/>
</dbReference>
<sequence>MAMNLDGVLADRSRWTAEECSVAKALEVVGSRTAMLFLREAFYGTTRFADFAQRVGVTDAAAATRLKQLVSDGIFAKRPYQEPGSRPRHEYVLTDKGRDLLPVVLAMMEWGDRHLQPQGPPVEVVDAAGERVGVSVRTSAGDEVNLDALRLRRGRRT</sequence>
<name>A0AAU4JXG1_9NOCA</name>
<dbReference type="Pfam" id="PF01638">
    <property type="entry name" value="HxlR"/>
    <property type="match status" value="1"/>
</dbReference>
<feature type="domain" description="HTH hxlR-type" evidence="4">
    <location>
        <begin position="20"/>
        <end position="119"/>
    </location>
</feature>
<dbReference type="KEGG" id="whr:OG579_11970"/>
<dbReference type="Gene3D" id="1.10.10.10">
    <property type="entry name" value="Winged helix-like DNA-binding domain superfamily/Winged helix DNA-binding domain"/>
    <property type="match status" value="1"/>
</dbReference>
<dbReference type="PANTHER" id="PTHR33204:SF18">
    <property type="entry name" value="TRANSCRIPTIONAL REGULATORY PROTEIN"/>
    <property type="match status" value="1"/>
</dbReference>
<evidence type="ECO:0000313" key="6">
    <source>
        <dbReference type="Proteomes" id="UP001432128"/>
    </source>
</evidence>
<dbReference type="InterPro" id="IPR036388">
    <property type="entry name" value="WH-like_DNA-bd_sf"/>
</dbReference>
<keyword evidence="3" id="KW-0804">Transcription</keyword>
<keyword evidence="1" id="KW-0805">Transcription regulation</keyword>
<dbReference type="Proteomes" id="UP001432128">
    <property type="component" value="Chromosome"/>
</dbReference>
<evidence type="ECO:0000313" key="5">
    <source>
        <dbReference type="EMBL" id="WUM18470.1"/>
    </source>
</evidence>